<dbReference type="EMBL" id="WVUK01000055">
    <property type="protein sequence ID" value="KAF7493508.1"/>
    <property type="molecule type" value="Genomic_DNA"/>
</dbReference>
<feature type="transmembrane region" description="Helical" evidence="13">
    <location>
        <begin position="16"/>
        <end position="35"/>
    </location>
</feature>
<dbReference type="Proteomes" id="UP000070412">
    <property type="component" value="Unassembled WGS sequence"/>
</dbReference>
<dbReference type="EnsemblMetazoa" id="SSS_5653s_mrna">
    <property type="protein sequence ID" value="KAF7493508.1"/>
    <property type="gene ID" value="SSS_5653"/>
</dbReference>
<evidence type="ECO:0000256" key="3">
    <source>
        <dbReference type="ARBA" id="ARBA00004585"/>
    </source>
</evidence>
<evidence type="ECO:0000256" key="1">
    <source>
        <dbReference type="ARBA" id="ARBA00004477"/>
    </source>
</evidence>
<dbReference type="GO" id="GO:0005778">
    <property type="term" value="C:peroxisomal membrane"/>
    <property type="evidence" value="ECO:0007669"/>
    <property type="project" value="UniProtKB-SubCell"/>
</dbReference>
<evidence type="ECO:0000256" key="11">
    <source>
        <dbReference type="ARBA" id="ARBA00023329"/>
    </source>
</evidence>
<dbReference type="GO" id="GO:0031410">
    <property type="term" value="C:cytoplasmic vesicle"/>
    <property type="evidence" value="ECO:0007669"/>
    <property type="project" value="UniProtKB-SubCell"/>
</dbReference>
<organism evidence="14">
    <name type="scientific">Sarcoptes scabiei</name>
    <name type="common">Itch mite</name>
    <name type="synonym">Acarus scabiei</name>
    <dbReference type="NCBI Taxonomy" id="52283"/>
    <lineage>
        <taxon>Eukaryota</taxon>
        <taxon>Metazoa</taxon>
        <taxon>Ecdysozoa</taxon>
        <taxon>Arthropoda</taxon>
        <taxon>Chelicerata</taxon>
        <taxon>Arachnida</taxon>
        <taxon>Acari</taxon>
        <taxon>Acariformes</taxon>
        <taxon>Sarcoptiformes</taxon>
        <taxon>Astigmata</taxon>
        <taxon>Psoroptidia</taxon>
        <taxon>Sarcoptoidea</taxon>
        <taxon>Sarcoptidae</taxon>
        <taxon>Sarcoptinae</taxon>
        <taxon>Sarcoptes</taxon>
    </lineage>
</organism>
<comment type="similarity">
    <text evidence="4">Belongs to the DoxX family.</text>
</comment>
<dbReference type="InterPro" id="IPR040399">
    <property type="entry name" value="TMEM35A/B"/>
</dbReference>
<sequence>MFKWKSFLNLWRSKSIVLTVLSIFLGLFFILMGLLKVSPKISIEIHREFRRNFIRFAKIIPIVSDLGYRISPKWYRLIFGSIEIVSGLILVLVPFKRLKFIANILLLVLTILSMINHYRAAHKFDRIAPCIVFALMLACRIIVEYQIEFRDRNSRFIRSHRRKQSINSRSEILSGSEQNDSNDLKHFESYRSEESIDQLINGKKQE</sequence>
<gene>
    <name evidence="14" type="ORF">SSS_5653</name>
</gene>
<keyword evidence="9" id="KW-0576">Peroxisome</keyword>
<name>A0A834RHI2_SARSC</name>
<keyword evidence="11" id="KW-0968">Cytoplasmic vesicle</keyword>
<proteinExistence type="inferred from homology"/>
<dbReference type="GO" id="GO:0051131">
    <property type="term" value="P:chaperone-mediated protein complex assembly"/>
    <property type="evidence" value="ECO:0007669"/>
    <property type="project" value="TreeGrafter"/>
</dbReference>
<evidence type="ECO:0000313" key="14">
    <source>
        <dbReference type="EMBL" id="KAF7493508.1"/>
    </source>
</evidence>
<accession>A0A834RHI2</accession>
<dbReference type="PANTHER" id="PTHR13163:SF0">
    <property type="entry name" value="NOVEL ACETYLCHOLINE RECEPTOR CHAPERONE"/>
    <property type="match status" value="1"/>
</dbReference>
<reference evidence="15" key="3">
    <citation type="submission" date="2022-06" db="UniProtKB">
        <authorList>
            <consortium name="EnsemblMetazoa"/>
        </authorList>
    </citation>
    <scope>IDENTIFICATION</scope>
</reference>
<protein>
    <recommendedName>
        <fullName evidence="12">Novel acetylcholine receptor chaperone</fullName>
    </recommendedName>
</protein>
<evidence type="ECO:0000256" key="8">
    <source>
        <dbReference type="ARBA" id="ARBA00023136"/>
    </source>
</evidence>
<keyword evidence="7 13" id="KW-1133">Transmembrane helix</keyword>
<dbReference type="OrthoDB" id="432685at2759"/>
<dbReference type="Pfam" id="PF13564">
    <property type="entry name" value="DoxX_2"/>
    <property type="match status" value="1"/>
</dbReference>
<evidence type="ECO:0000313" key="15">
    <source>
        <dbReference type="EnsemblMetazoa" id="KAF7493508.1"/>
    </source>
</evidence>
<evidence type="ECO:0000256" key="4">
    <source>
        <dbReference type="ARBA" id="ARBA00006679"/>
    </source>
</evidence>
<dbReference type="PANTHER" id="PTHR13163">
    <property type="entry name" value="SPINAL CORD EXPRESSION PROTEIN 4"/>
    <property type="match status" value="1"/>
</dbReference>
<keyword evidence="5 13" id="KW-0812">Transmembrane</keyword>
<evidence type="ECO:0000256" key="12">
    <source>
        <dbReference type="ARBA" id="ARBA00024424"/>
    </source>
</evidence>
<evidence type="ECO:0000313" key="16">
    <source>
        <dbReference type="Proteomes" id="UP000070412"/>
    </source>
</evidence>
<keyword evidence="10" id="KW-0143">Chaperone</keyword>
<evidence type="ECO:0000256" key="9">
    <source>
        <dbReference type="ARBA" id="ARBA00023140"/>
    </source>
</evidence>
<reference evidence="14" key="2">
    <citation type="submission" date="2020-01" db="EMBL/GenBank/DDBJ databases">
        <authorList>
            <person name="Korhonen P.K.K."/>
            <person name="Guangxu M.G."/>
            <person name="Wang T.W."/>
            <person name="Stroehlein A.J.S."/>
            <person name="Young N.D."/>
            <person name="Ang C.-S.A."/>
            <person name="Fernando D.W.F."/>
            <person name="Lu H.L."/>
            <person name="Taylor S.T."/>
            <person name="Ehtesham M.E.M."/>
            <person name="Najaraj S.H.N."/>
            <person name="Harsha G.H.G."/>
            <person name="Madugundu A.M."/>
            <person name="Renuse S.R."/>
            <person name="Holt D.H."/>
            <person name="Pandey A.P."/>
            <person name="Papenfuss A.P."/>
            <person name="Gasser R.B.G."/>
            <person name="Fischer K.F."/>
        </authorList>
    </citation>
    <scope>NUCLEOTIDE SEQUENCE</scope>
    <source>
        <strain evidence="14">SSS_KF_BRIS2020</strain>
    </source>
</reference>
<keyword evidence="8 13" id="KW-0472">Membrane</keyword>
<dbReference type="InterPro" id="IPR032808">
    <property type="entry name" value="DoxX"/>
</dbReference>
<feature type="transmembrane region" description="Helical" evidence="13">
    <location>
        <begin position="126"/>
        <end position="143"/>
    </location>
</feature>
<keyword evidence="16" id="KW-1185">Reference proteome</keyword>
<comment type="subcellular location">
    <subcellularLocation>
        <location evidence="2">Cytoplasmic vesicle</location>
    </subcellularLocation>
    <subcellularLocation>
        <location evidence="1">Endoplasmic reticulum membrane</location>
        <topology evidence="1">Multi-pass membrane protein</topology>
    </subcellularLocation>
    <subcellularLocation>
        <location evidence="3">Peroxisome membrane</location>
        <topology evidence="3">Multi-pass membrane protein</topology>
    </subcellularLocation>
</comment>
<evidence type="ECO:0000256" key="6">
    <source>
        <dbReference type="ARBA" id="ARBA00022824"/>
    </source>
</evidence>
<dbReference type="GO" id="GO:2000010">
    <property type="term" value="P:positive regulation of protein localization to cell surface"/>
    <property type="evidence" value="ECO:0007669"/>
    <property type="project" value="TreeGrafter"/>
</dbReference>
<keyword evidence="6" id="KW-0256">Endoplasmic reticulum</keyword>
<evidence type="ECO:0000256" key="13">
    <source>
        <dbReference type="SAM" id="Phobius"/>
    </source>
</evidence>
<evidence type="ECO:0000256" key="10">
    <source>
        <dbReference type="ARBA" id="ARBA00023186"/>
    </source>
</evidence>
<evidence type="ECO:0000256" key="7">
    <source>
        <dbReference type="ARBA" id="ARBA00022989"/>
    </source>
</evidence>
<feature type="transmembrane region" description="Helical" evidence="13">
    <location>
        <begin position="74"/>
        <end position="93"/>
    </location>
</feature>
<dbReference type="AlphaFoldDB" id="A0A834RHI2"/>
<feature type="transmembrane region" description="Helical" evidence="13">
    <location>
        <begin position="100"/>
        <end position="120"/>
    </location>
</feature>
<evidence type="ECO:0000256" key="5">
    <source>
        <dbReference type="ARBA" id="ARBA00022692"/>
    </source>
</evidence>
<dbReference type="GO" id="GO:0005789">
    <property type="term" value="C:endoplasmic reticulum membrane"/>
    <property type="evidence" value="ECO:0007669"/>
    <property type="project" value="UniProtKB-SubCell"/>
</dbReference>
<reference evidence="16" key="1">
    <citation type="journal article" date="2020" name="PLoS Negl. Trop. Dis.">
        <title>High-quality nuclear genome for Sarcoptes scabiei-A critical resource for a neglected parasite.</title>
        <authorList>
            <person name="Korhonen P.K."/>
            <person name="Gasser R.B."/>
            <person name="Ma G."/>
            <person name="Wang T."/>
            <person name="Stroehlein A.J."/>
            <person name="Young N.D."/>
            <person name="Ang C.S."/>
            <person name="Fernando D.D."/>
            <person name="Lu H.C."/>
            <person name="Taylor S."/>
            <person name="Reynolds S.L."/>
            <person name="Mofiz E."/>
            <person name="Najaraj S.H."/>
            <person name="Gowda H."/>
            <person name="Madugundu A."/>
            <person name="Renuse S."/>
            <person name="Holt D."/>
            <person name="Pandey A."/>
            <person name="Papenfuss A.T."/>
            <person name="Fischer K."/>
        </authorList>
    </citation>
    <scope>NUCLEOTIDE SEQUENCE [LARGE SCALE GENOMIC DNA]</scope>
</reference>
<evidence type="ECO:0000256" key="2">
    <source>
        <dbReference type="ARBA" id="ARBA00004541"/>
    </source>
</evidence>